<evidence type="ECO:0000313" key="3">
    <source>
        <dbReference type="Proteomes" id="UP000046122"/>
    </source>
</evidence>
<organism evidence="1 4">
    <name type="scientific">Mesorhizobium plurifarium</name>
    <dbReference type="NCBI Taxonomy" id="69974"/>
    <lineage>
        <taxon>Bacteria</taxon>
        <taxon>Pseudomonadati</taxon>
        <taxon>Pseudomonadota</taxon>
        <taxon>Alphaproteobacteria</taxon>
        <taxon>Hyphomicrobiales</taxon>
        <taxon>Phyllobacteriaceae</taxon>
        <taxon>Mesorhizobium</taxon>
    </lineage>
</organism>
<evidence type="ECO:0000313" key="4">
    <source>
        <dbReference type="Proteomes" id="UP000046373"/>
    </source>
</evidence>
<evidence type="ECO:0000313" key="2">
    <source>
        <dbReference type="EMBL" id="CDX62081.1"/>
    </source>
</evidence>
<protein>
    <submittedName>
        <fullName evidence="1">Uncharacterized protein</fullName>
    </submittedName>
</protein>
<dbReference type="GeneID" id="31887799"/>
<reference evidence="3 4" key="1">
    <citation type="submission" date="2014-08" db="EMBL/GenBank/DDBJ databases">
        <authorList>
            <person name="Moulin Lionel"/>
        </authorList>
    </citation>
    <scope>NUCLEOTIDE SEQUENCE [LARGE SCALE GENOMIC DNA]</scope>
</reference>
<name>A0A090DTC1_MESPL</name>
<proteinExistence type="predicted"/>
<accession>A0A090DTC1</accession>
<sequence length="63" mass="7105">MLDPAVKGYSRPPVIAARRGPPALRQCCDSYICPVCAQVVELTDYRQVLWHQQPGHQPMNVED</sequence>
<gene>
    <name evidence="2" type="ORF">MPL3365_70241</name>
    <name evidence="1" type="ORF">MPLDJ20_110140</name>
</gene>
<evidence type="ECO:0000313" key="1">
    <source>
        <dbReference type="EMBL" id="CDX17836.1"/>
    </source>
</evidence>
<dbReference type="EMBL" id="CCNB01000003">
    <property type="protein sequence ID" value="CDX17836.1"/>
    <property type="molecule type" value="Genomic_DNA"/>
</dbReference>
<dbReference type="Proteomes" id="UP000046373">
    <property type="component" value="Unassembled WGS sequence"/>
</dbReference>
<dbReference type="EMBL" id="CCNE01000065">
    <property type="protein sequence ID" value="CDX62081.1"/>
    <property type="molecule type" value="Genomic_DNA"/>
</dbReference>
<dbReference type="AlphaFoldDB" id="A0A090DTC1"/>
<dbReference type="Proteomes" id="UP000046122">
    <property type="component" value="Unassembled WGS sequence"/>
</dbReference>